<organism evidence="1">
    <name type="scientific">Asparagus officinalis</name>
    <name type="common">Garden asparagus</name>
    <dbReference type="NCBI Taxonomy" id="4686"/>
    <lineage>
        <taxon>Eukaryota</taxon>
        <taxon>Viridiplantae</taxon>
        <taxon>Streptophyta</taxon>
        <taxon>Embryophyta</taxon>
        <taxon>Tracheophyta</taxon>
        <taxon>Spermatophyta</taxon>
        <taxon>Magnoliopsida</taxon>
        <taxon>Liliopsida</taxon>
        <taxon>Asparagales</taxon>
        <taxon>Asparagaceae</taxon>
        <taxon>Asparagoideae</taxon>
        <taxon>Asparagus</taxon>
    </lineage>
</organism>
<protein>
    <submittedName>
        <fullName evidence="1">Uncharacterized protein</fullName>
    </submittedName>
</protein>
<accession>Q2XNS6</accession>
<dbReference type="AlphaFoldDB" id="Q2XNS6"/>
<gene>
    <name evidence="1" type="ORF">9.t00009</name>
</gene>
<proteinExistence type="predicted"/>
<reference evidence="1" key="1">
    <citation type="submission" date="2006-04" db="EMBL/GenBank/DDBJ databases">
        <title>Comparative Sequence and Genetic Analyses of the Asparagus, Onion, and Rice Genomes Reveal Similar Structures, But No Microsynteny.</title>
        <authorList>
            <person name="Jernej J."/>
            <person name="Suzuki G."/>
            <person name="McCallum J."/>
            <person name="Cheung F."/>
            <person name="Arbogast T."/>
            <person name="Tallon L.J."/>
            <person name="Smith S."/>
            <person name="Utterback T."/>
            <person name="Havey M.J."/>
            <person name="Town C.D."/>
        </authorList>
    </citation>
    <scope>NUCLEOTIDE SEQUENCE</scope>
</reference>
<dbReference type="EMBL" id="AC183411">
    <property type="protein sequence ID" value="ABB55346.1"/>
    <property type="molecule type" value="Genomic_DNA"/>
</dbReference>
<evidence type="ECO:0000313" key="1">
    <source>
        <dbReference type="EMBL" id="ABB55346.1"/>
    </source>
</evidence>
<name>Q2XNS6_ASPOF</name>
<sequence>MENMQIKFERTLDELITLNEKLEDDPQEPISRSLRYSKIQKAPNSAHQIVTFIDLRESLQIIAFWKSSDYNFYHRSLMGDQLSVMIFRQPTIFKWNSRRRLILISLRPTVAEEEAIA</sequence>